<evidence type="ECO:0000313" key="3">
    <source>
        <dbReference type="EMBL" id="CAI9266718.1"/>
    </source>
</evidence>
<dbReference type="Gene3D" id="1.25.40.10">
    <property type="entry name" value="Tetratricopeptide repeat domain"/>
    <property type="match status" value="4"/>
</dbReference>
<accession>A0AA35YCB7</accession>
<organism evidence="3 4">
    <name type="scientific">Lactuca saligna</name>
    <name type="common">Willowleaf lettuce</name>
    <dbReference type="NCBI Taxonomy" id="75948"/>
    <lineage>
        <taxon>Eukaryota</taxon>
        <taxon>Viridiplantae</taxon>
        <taxon>Streptophyta</taxon>
        <taxon>Embryophyta</taxon>
        <taxon>Tracheophyta</taxon>
        <taxon>Spermatophyta</taxon>
        <taxon>Magnoliopsida</taxon>
        <taxon>eudicotyledons</taxon>
        <taxon>Gunneridae</taxon>
        <taxon>Pentapetalae</taxon>
        <taxon>asterids</taxon>
        <taxon>campanulids</taxon>
        <taxon>Asterales</taxon>
        <taxon>Asteraceae</taxon>
        <taxon>Cichorioideae</taxon>
        <taxon>Cichorieae</taxon>
        <taxon>Lactucinae</taxon>
        <taxon>Lactuca</taxon>
    </lineage>
</organism>
<feature type="repeat" description="PPR" evidence="2">
    <location>
        <begin position="295"/>
        <end position="320"/>
    </location>
</feature>
<evidence type="ECO:0000256" key="2">
    <source>
        <dbReference type="PROSITE-ProRule" id="PRU00708"/>
    </source>
</evidence>
<dbReference type="PANTHER" id="PTHR47931">
    <property type="entry name" value="OS01G0228400 PROTEIN"/>
    <property type="match status" value="1"/>
</dbReference>
<feature type="repeat" description="PPR" evidence="2">
    <location>
        <begin position="257"/>
        <end position="294"/>
    </location>
</feature>
<dbReference type="PROSITE" id="PS51375">
    <property type="entry name" value="PPR"/>
    <property type="match status" value="6"/>
</dbReference>
<keyword evidence="1" id="KW-0677">Repeat</keyword>
<feature type="repeat" description="PPR" evidence="2">
    <location>
        <begin position="222"/>
        <end position="256"/>
    </location>
</feature>
<dbReference type="Pfam" id="PF13041">
    <property type="entry name" value="PPR_2"/>
    <property type="match status" value="2"/>
</dbReference>
<dbReference type="EMBL" id="OX465077">
    <property type="protein sequence ID" value="CAI9266718.1"/>
    <property type="molecule type" value="Genomic_DNA"/>
</dbReference>
<dbReference type="Pfam" id="PF01535">
    <property type="entry name" value="PPR"/>
    <property type="match status" value="1"/>
</dbReference>
<dbReference type="Proteomes" id="UP001177003">
    <property type="component" value="Chromosome 1"/>
</dbReference>
<keyword evidence="4" id="KW-1185">Reference proteome</keyword>
<evidence type="ECO:0000313" key="4">
    <source>
        <dbReference type="Proteomes" id="UP001177003"/>
    </source>
</evidence>
<dbReference type="PANTHER" id="PTHR47931:SF2">
    <property type="entry name" value="OS01G0228400 PROTEIN"/>
    <property type="match status" value="1"/>
</dbReference>
<protein>
    <submittedName>
        <fullName evidence="3">Uncharacterized protein</fullName>
    </submittedName>
</protein>
<reference evidence="3" key="1">
    <citation type="submission" date="2023-04" db="EMBL/GenBank/DDBJ databases">
        <authorList>
            <person name="Vijverberg K."/>
            <person name="Xiong W."/>
            <person name="Schranz E."/>
        </authorList>
    </citation>
    <scope>NUCLEOTIDE SEQUENCE</scope>
</reference>
<feature type="repeat" description="PPR" evidence="2">
    <location>
        <begin position="133"/>
        <end position="167"/>
    </location>
</feature>
<dbReference type="AlphaFoldDB" id="A0AA35YCB7"/>
<dbReference type="InterPro" id="IPR002885">
    <property type="entry name" value="PPR_rpt"/>
</dbReference>
<gene>
    <name evidence="3" type="ORF">LSALG_LOCUS7255</name>
</gene>
<dbReference type="Pfam" id="PF12854">
    <property type="entry name" value="PPR_1"/>
    <property type="match status" value="1"/>
</dbReference>
<feature type="repeat" description="PPR" evidence="2">
    <location>
        <begin position="168"/>
        <end position="202"/>
    </location>
</feature>
<dbReference type="InterPro" id="IPR011990">
    <property type="entry name" value="TPR-like_helical_dom_sf"/>
</dbReference>
<sequence>MNHELTGSVLSFNRMIETIPVPPVRQFNHILIKIAKMKQYPTAISLILDHDLLGFNSSVKPNLYTFSIAMNCFCHTGRVDLGFSVYGRVVKLGYKPDSAIIHTLIRGLCDNDGPQAAHRFLQLVEETKGFHLGTTEYNTIINGLCKDRHLTEALEIYFEMEKKGILPDVITFDSLIQGYCNLGLWEKVNGLSTEMKAKGISYDIVTFSILVHYWFKQGCVPNAFTYTTLINGYCLVGKVDEAREIFEVMIQEGYAPCVVSYSILIEGYYKSKKKEKIEKACDLFSEMYGNGIVPNVVTCTSLINGLCHVGRPKEAFRLLI</sequence>
<name>A0AA35YCB7_LACSI</name>
<feature type="repeat" description="PPR" evidence="2">
    <location>
        <begin position="62"/>
        <end position="96"/>
    </location>
</feature>
<evidence type="ECO:0000256" key="1">
    <source>
        <dbReference type="ARBA" id="ARBA00022737"/>
    </source>
</evidence>
<dbReference type="NCBIfam" id="TIGR00756">
    <property type="entry name" value="PPR"/>
    <property type="match status" value="6"/>
</dbReference>
<proteinExistence type="predicted"/>